<evidence type="ECO:0000256" key="1">
    <source>
        <dbReference type="ARBA" id="ARBA00022737"/>
    </source>
</evidence>
<feature type="short sequence motif" description="DGA/G" evidence="5">
    <location>
        <begin position="1101"/>
        <end position="1103"/>
    </location>
</feature>
<feature type="domain" description="PNPLA" evidence="6">
    <location>
        <begin position="878"/>
        <end position="1114"/>
    </location>
</feature>
<evidence type="ECO:0000313" key="7">
    <source>
        <dbReference type="EMBL" id="KAA3455622.1"/>
    </source>
</evidence>
<feature type="short sequence motif" description="GXGXXG" evidence="5">
    <location>
        <begin position="233"/>
        <end position="238"/>
    </location>
</feature>
<dbReference type="Pfam" id="PF01734">
    <property type="entry name" value="Patatin"/>
    <property type="match status" value="2"/>
</dbReference>
<dbReference type="GO" id="GO:0016042">
    <property type="term" value="P:lipid catabolic process"/>
    <property type="evidence" value="ECO:0007669"/>
    <property type="project" value="UniProtKB-UniRule"/>
</dbReference>
<keyword evidence="2 5" id="KW-0378">Hydrolase</keyword>
<dbReference type="Gene3D" id="3.40.1090.10">
    <property type="entry name" value="Cytosolic phospholipase A2 catalytic domain"/>
    <property type="match status" value="2"/>
</dbReference>
<feature type="short sequence motif" description="DGA/G" evidence="5">
    <location>
        <begin position="493"/>
        <end position="495"/>
    </location>
</feature>
<evidence type="ECO:0000313" key="8">
    <source>
        <dbReference type="Proteomes" id="UP000325315"/>
    </source>
</evidence>
<dbReference type="CDD" id="cd07211">
    <property type="entry name" value="Pat_PNPLA8"/>
    <property type="match status" value="2"/>
</dbReference>
<keyword evidence="3 5" id="KW-0442">Lipid degradation</keyword>
<dbReference type="GO" id="GO:0016020">
    <property type="term" value="C:membrane"/>
    <property type="evidence" value="ECO:0007669"/>
    <property type="project" value="TreeGrafter"/>
</dbReference>
<organism evidence="7 8">
    <name type="scientific">Gossypium australe</name>
    <dbReference type="NCBI Taxonomy" id="47621"/>
    <lineage>
        <taxon>Eukaryota</taxon>
        <taxon>Viridiplantae</taxon>
        <taxon>Streptophyta</taxon>
        <taxon>Embryophyta</taxon>
        <taxon>Tracheophyta</taxon>
        <taxon>Spermatophyta</taxon>
        <taxon>Magnoliopsida</taxon>
        <taxon>eudicotyledons</taxon>
        <taxon>Gunneridae</taxon>
        <taxon>Pentapetalae</taxon>
        <taxon>rosids</taxon>
        <taxon>malvids</taxon>
        <taxon>Malvales</taxon>
        <taxon>Malvaceae</taxon>
        <taxon>Malvoideae</taxon>
        <taxon>Gossypium</taxon>
    </lineage>
</organism>
<dbReference type="SUPFAM" id="SSF52151">
    <property type="entry name" value="FabD/lysophospholipase-like"/>
    <property type="match status" value="2"/>
</dbReference>
<keyword evidence="4 5" id="KW-0443">Lipid metabolism</keyword>
<feature type="active site" description="Proton acceptor" evidence="5">
    <location>
        <position position="493"/>
    </location>
</feature>
<evidence type="ECO:0000256" key="2">
    <source>
        <dbReference type="ARBA" id="ARBA00022801"/>
    </source>
</evidence>
<dbReference type="PANTHER" id="PTHR24185:SF1">
    <property type="entry name" value="CALCIUM-INDEPENDENT PHOSPHOLIPASE A2-GAMMA"/>
    <property type="match status" value="1"/>
</dbReference>
<dbReference type="InterPro" id="IPR000225">
    <property type="entry name" value="Armadillo"/>
</dbReference>
<dbReference type="OrthoDB" id="630895at2759"/>
<keyword evidence="8" id="KW-1185">Reference proteome</keyword>
<accession>A0A5B6UHF3</accession>
<feature type="short sequence motif" description="GXSXG" evidence="5">
    <location>
        <begin position="914"/>
        <end position="918"/>
    </location>
</feature>
<protein>
    <submittedName>
        <fullName evidence="7">Phospholipase A I-like</fullName>
    </submittedName>
</protein>
<dbReference type="AlphaFoldDB" id="A0A5B6UHF3"/>
<proteinExistence type="predicted"/>
<dbReference type="GO" id="GO:0006631">
    <property type="term" value="P:fatty acid metabolic process"/>
    <property type="evidence" value="ECO:0007669"/>
    <property type="project" value="TreeGrafter"/>
</dbReference>
<dbReference type="InterPro" id="IPR002641">
    <property type="entry name" value="PNPLA_dom"/>
</dbReference>
<feature type="short sequence motif" description="GXGXXG" evidence="5">
    <location>
        <begin position="882"/>
        <end position="887"/>
    </location>
</feature>
<reference evidence="7" key="1">
    <citation type="submission" date="2019-08" db="EMBL/GenBank/DDBJ databases">
        <authorList>
            <person name="Liu F."/>
        </authorList>
    </citation>
    <scope>NUCLEOTIDE SEQUENCE [LARGE SCALE GENOMIC DNA]</scope>
    <source>
        <strain evidence="7">PA1801</strain>
        <tissue evidence="7">Leaf</tissue>
    </source>
</reference>
<dbReference type="PROSITE" id="PS51635">
    <property type="entry name" value="PNPLA"/>
    <property type="match status" value="2"/>
</dbReference>
<evidence type="ECO:0000256" key="5">
    <source>
        <dbReference type="PROSITE-ProRule" id="PRU01161"/>
    </source>
</evidence>
<comment type="caution">
    <text evidence="7">The sequence shown here is derived from an EMBL/GenBank/DDBJ whole genome shotgun (WGS) entry which is preliminary data.</text>
</comment>
<dbReference type="Gene3D" id="1.25.10.10">
    <property type="entry name" value="Leucine-rich Repeat Variant"/>
    <property type="match status" value="2"/>
</dbReference>
<feature type="active site" description="Nucleophile" evidence="5">
    <location>
        <position position="267"/>
    </location>
</feature>
<name>A0A5B6UHF3_9ROSI</name>
<feature type="short sequence motif" description="GXSXG" evidence="5">
    <location>
        <begin position="265"/>
        <end position="269"/>
    </location>
</feature>
<dbReference type="InterPro" id="IPR045217">
    <property type="entry name" value="PNPLA8-like"/>
</dbReference>
<keyword evidence="1" id="KW-0677">Repeat</keyword>
<dbReference type="PANTHER" id="PTHR24185">
    <property type="entry name" value="CALCIUM-INDEPENDENT PHOSPHOLIPASE A2-GAMMA"/>
    <property type="match status" value="1"/>
</dbReference>
<feature type="active site" description="Proton acceptor" evidence="5">
    <location>
        <position position="1101"/>
    </location>
</feature>
<dbReference type="InterPro" id="IPR016035">
    <property type="entry name" value="Acyl_Trfase/lysoPLipase"/>
</dbReference>
<dbReference type="InterPro" id="IPR016024">
    <property type="entry name" value="ARM-type_fold"/>
</dbReference>
<feature type="domain" description="PNPLA" evidence="6">
    <location>
        <begin position="229"/>
        <end position="506"/>
    </location>
</feature>
<evidence type="ECO:0000259" key="6">
    <source>
        <dbReference type="PROSITE" id="PS51635"/>
    </source>
</evidence>
<dbReference type="EMBL" id="SMMG02000012">
    <property type="protein sequence ID" value="KAA3455622.1"/>
    <property type="molecule type" value="Genomic_DNA"/>
</dbReference>
<dbReference type="InterPro" id="IPR011989">
    <property type="entry name" value="ARM-like"/>
</dbReference>
<dbReference type="SMART" id="SM00185">
    <property type="entry name" value="ARM"/>
    <property type="match status" value="5"/>
</dbReference>
<dbReference type="GO" id="GO:0004620">
    <property type="term" value="F:phospholipase activity"/>
    <property type="evidence" value="ECO:0007669"/>
    <property type="project" value="InterPro"/>
</dbReference>
<feature type="active site" description="Nucleophile" evidence="5">
    <location>
        <position position="916"/>
    </location>
</feature>
<evidence type="ECO:0000256" key="4">
    <source>
        <dbReference type="ARBA" id="ARBA00023098"/>
    </source>
</evidence>
<evidence type="ECO:0000256" key="3">
    <source>
        <dbReference type="ARBA" id="ARBA00022963"/>
    </source>
</evidence>
<dbReference type="Proteomes" id="UP000325315">
    <property type="component" value="Unassembled WGS sequence"/>
</dbReference>
<gene>
    <name evidence="7" type="ORF">EPI10_018626</name>
</gene>
<dbReference type="SUPFAM" id="SSF48371">
    <property type="entry name" value="ARM repeat"/>
    <property type="match status" value="2"/>
</dbReference>
<sequence>MENSSYFVASKHRLSTFFSLIFRSPTSYHPLLASAVSKLIMQDPGNRLLLGKDEKSVRQLIRMLNSDNRHSVEQACSSLSNLAGNLHSELLIKCDIMQPIEHVLRSPSPEDLVSVLQVVVTLAFGSDTVAQKMLSKDIMKSLEILFGHKNPEVQRLALLAVGNLAFCRENHNILVTSENLRELLMRLTATPEPRVNKAAARALAILGENESLRRAIKGRQVPKTGIRILSLDGGGMKGLATVQILQEIERGTGKRMHELFDLICGTSTGGIFASALGIKLMSSDQLEEIYRNLGNHMALHKESLFINTVYIVVVHFVYSVPCFDFVGKVVFSEPVQKKNEAATWKHKLDQLYKSSSQSFRVVAKGSKHNAEKLEKLLQDMCADEDGDDILIETAVKNIPKVFLVSTLASVTPAQPFIFRNYQYPVGTPEVPIATSKRSGTTMLGSPTTGTQVGCKRSAFVGSCKHLLWEAIRASCAAPYYLDDFSDGVYRWLDGALLANNPTIFSIREAQILWPATKIDCIVSIGSGSLPTKARKGGWRYLDAGQVLIESACSVDHAEEALRTLLPMHPEIHYFRFNPVDERCDMELDETDPTIWAKLEAATKDYIDNNSETFKDACERLEVVDQVRGGIAADHDGGVGANTGCVVLLQMENTSYFAASGHKLGAFCSFIFRFPYYRFVASAVSKVILQDLGNHVLVGKDDEPVRQLISMISNDNYHVVRQACSSLSTLAGDVSVAMKLMKCDIMQPIGAVLMVSSVSENLVSVLQVVVTLAIRSDTIAEMMLTNDVLSSLKVLCVHKNPEVQRLALLAVGNLGFCPENRHVLVAVEGFRELLVQLTATPEPRVNKAAARALAILGENESLRCAIGGRQIPKRGIRILSLDGGGMKGLATVQILEEIENRTGKRMHELFDLICGTSTGGIYAAALSIKSMSAYRLEEIYKNFGKVVFSEPVPNDNNSATWKEKLDQLYKSSSQSFRVVAKGSKHNPDKLERLLKDLCVDEDGDDRLIESAVKDIPKVCLISTLVSVMPAQPFVFRNYQYPVGTQKAPCVTSESSGTTARVSHKQSGLIGSCKYQLWQAIRASCAAPYYLDDFSDDVYQWRDGGLMANNPTIISMREAQLLWPDTKIDCLVSVGSGSIPTKVTAYQNCVVNEPLLHSIDFTSYLSPPLQARKGGWRYLDAGQVLIESACSVDRVEETLNTLLPMHPKIRYCRFNPVDERCDMKLDETDPAVWQKLEAATKDYIENNSEYFNIACETLVQASADSDTEK</sequence>